<sequence>MRAPIELGDYALTGFDSNWIQFKNRRLNYHSDAHKVHISVAHDAETIHKAQALIIPILLRHQIGFFKTVNPDNDLAGHRNLDGKEICIYMQIFDKNSQESNPVFWIDLLNEIEAVLAENGVARHPQGALGDLLFPGSKGYVFYRNPQNIGDNYVSASLLMESGFTRKEACEISKSDFFHGHALAGNPHFASPQNTKPLTLSLPDRELDFQLKQTILDSFYTQLTNNHKLLALFIGTEGGDYCRKGSLCNNLFGTKLNINKRGAAFAAAQAGELDLVKPFRQYLDRAAEKMAKVATILIMNGLHFDATRLGSILPALYFNYYVPLYLSDPKGNATELNDVEAEKLINEIIRCGLRDPSKTAIDYESPQYIQGMTESNVVMLLSHVDTKQETANADLEAANRLYREFYTQSINQIAATSFEVKYFGGVSVKMRNGQKILEKTVPEGVAEILNALTETKKHIDAIESPKAKNEAWKEQTQHLIEIVDMIINKDTCYNFCFFIINKRASSTQQYYKNLYTSLITLEASREQIDRNLSIGV</sequence>
<protein>
    <submittedName>
        <fullName evidence="1">Uncharacterized protein</fullName>
    </submittedName>
</protein>
<evidence type="ECO:0000313" key="1">
    <source>
        <dbReference type="EMBL" id="SCY37113.1"/>
    </source>
</evidence>
<organism evidence="1 2">
    <name type="scientific">Legionella micdadei</name>
    <name type="common">Tatlockia micdadei</name>
    <dbReference type="NCBI Taxonomy" id="451"/>
    <lineage>
        <taxon>Bacteria</taxon>
        <taxon>Pseudomonadati</taxon>
        <taxon>Pseudomonadota</taxon>
        <taxon>Gammaproteobacteria</taxon>
        <taxon>Legionellales</taxon>
        <taxon>Legionellaceae</taxon>
        <taxon>Legionella</taxon>
    </lineage>
</organism>
<comment type="caution">
    <text evidence="1">The sequence shown here is derived from an EMBL/GenBank/DDBJ whole genome shotgun (WGS) entry which is preliminary data.</text>
</comment>
<dbReference type="Gene3D" id="3.30.2430.10">
    <property type="entry name" value="phosphothreonine lyase"/>
    <property type="match status" value="1"/>
</dbReference>
<gene>
    <name evidence="1" type="ORF">SAMN02982997_01512</name>
</gene>
<proteinExistence type="predicted"/>
<dbReference type="RefSeq" id="WP_045099568.1">
    <property type="nucleotide sequence ID" value="NZ_CP020614.1"/>
</dbReference>
<dbReference type="Proteomes" id="UP000182998">
    <property type="component" value="Unassembled WGS sequence"/>
</dbReference>
<evidence type="ECO:0000313" key="2">
    <source>
        <dbReference type="Proteomes" id="UP000182998"/>
    </source>
</evidence>
<accession>A0A1G5FD33</accession>
<keyword evidence="2" id="KW-1185">Reference proteome</keyword>
<dbReference type="InterPro" id="IPR038498">
    <property type="entry name" value="OspF/SpvC_sf"/>
</dbReference>
<reference evidence="1 2" key="1">
    <citation type="submission" date="2016-10" db="EMBL/GenBank/DDBJ databases">
        <authorList>
            <person name="Varghese N."/>
            <person name="Submissions S."/>
        </authorList>
    </citation>
    <scope>NUCLEOTIDE SEQUENCE [LARGE SCALE GENOMIC DNA]</scope>
    <source>
        <strain evidence="1 2">ATCC 33218</strain>
    </source>
</reference>
<name>A0A1G5FD33_LEGMI</name>
<dbReference type="EMBL" id="FMVN01000007">
    <property type="protein sequence ID" value="SCY37113.1"/>
    <property type="molecule type" value="Genomic_DNA"/>
</dbReference>